<reference evidence="2 3" key="1">
    <citation type="submission" date="2024-05" db="EMBL/GenBank/DDBJ databases">
        <title>Genome sequence of Ponticoccus litoralis KCCM 90028.</title>
        <authorList>
            <person name="Kim J.M."/>
            <person name="Lee J.K."/>
            <person name="Choi B.J."/>
            <person name="Bayburt H."/>
            <person name="Baek J.H."/>
            <person name="Jeon C.O."/>
        </authorList>
    </citation>
    <scope>NUCLEOTIDE SEQUENCE [LARGE SCALE GENOMIC DNA]</scope>
    <source>
        <strain evidence="2 3">KCCM 90028</strain>
    </source>
</reference>
<dbReference type="CDD" id="cd02440">
    <property type="entry name" value="AdoMet_MTases"/>
    <property type="match status" value="1"/>
</dbReference>
<evidence type="ECO:0000313" key="3">
    <source>
        <dbReference type="Proteomes" id="UP001428774"/>
    </source>
</evidence>
<gene>
    <name evidence="2" type="ORF">ABFB10_18845</name>
</gene>
<name>A0AAW9SJ49_9RHOB</name>
<keyword evidence="2" id="KW-0489">Methyltransferase</keyword>
<proteinExistence type="predicted"/>
<sequence>MAQNIYDDPDFFAGYSQLPRQVQGLDGAPEWPAIRALLPDVTGKRVADLGCGFGWASRWFRENGAASVLGLDLSQNMIERARADTDDAAITYRIADLDALDLPDAAFDLVFSALTFHYVQDFGRLMRAIHRALTPGGDLIFTIEHPIFMAATHPHWIKDEDGRKTWPVNGYSMEGERRTDWFAEGVLKHHRTLATTLNTLLGAGFALRRIEEFAPTPDQIATMPELAEEMERTDDADGFGIQELIWLPPGPSGRAAYYRMA</sequence>
<keyword evidence="3" id="KW-1185">Reference proteome</keyword>
<accession>A0AAW9SJ49</accession>
<protein>
    <submittedName>
        <fullName evidence="2">Class I SAM-dependent methyltransferase</fullName>
    </submittedName>
</protein>
<dbReference type="GO" id="GO:0008757">
    <property type="term" value="F:S-adenosylmethionine-dependent methyltransferase activity"/>
    <property type="evidence" value="ECO:0007669"/>
    <property type="project" value="InterPro"/>
</dbReference>
<dbReference type="GO" id="GO:0032259">
    <property type="term" value="P:methylation"/>
    <property type="evidence" value="ECO:0007669"/>
    <property type="project" value="UniProtKB-KW"/>
</dbReference>
<dbReference type="RefSeq" id="WP_347167675.1">
    <property type="nucleotide sequence ID" value="NZ_JBDNCH010000002.1"/>
</dbReference>
<feature type="domain" description="Methyltransferase type 11" evidence="1">
    <location>
        <begin position="48"/>
        <end position="141"/>
    </location>
</feature>
<dbReference type="AlphaFoldDB" id="A0AAW9SJ49"/>
<dbReference type="PANTHER" id="PTHR43861">
    <property type="entry name" value="TRANS-ACONITATE 2-METHYLTRANSFERASE-RELATED"/>
    <property type="match status" value="1"/>
</dbReference>
<dbReference type="InterPro" id="IPR029063">
    <property type="entry name" value="SAM-dependent_MTases_sf"/>
</dbReference>
<dbReference type="Proteomes" id="UP001428774">
    <property type="component" value="Unassembled WGS sequence"/>
</dbReference>
<dbReference type="PANTHER" id="PTHR43861:SF1">
    <property type="entry name" value="TRANS-ACONITATE 2-METHYLTRANSFERASE"/>
    <property type="match status" value="1"/>
</dbReference>
<evidence type="ECO:0000313" key="2">
    <source>
        <dbReference type="EMBL" id="MEN9062737.1"/>
    </source>
</evidence>
<dbReference type="InterPro" id="IPR013216">
    <property type="entry name" value="Methyltransf_11"/>
</dbReference>
<keyword evidence="2" id="KW-0808">Transferase</keyword>
<comment type="caution">
    <text evidence="2">The sequence shown here is derived from an EMBL/GenBank/DDBJ whole genome shotgun (WGS) entry which is preliminary data.</text>
</comment>
<dbReference type="EMBL" id="JBDNCH010000002">
    <property type="protein sequence ID" value="MEN9062737.1"/>
    <property type="molecule type" value="Genomic_DNA"/>
</dbReference>
<organism evidence="2 3">
    <name type="scientific">Ponticoccus litoralis</name>
    <dbReference type="NCBI Taxonomy" id="422297"/>
    <lineage>
        <taxon>Bacteria</taxon>
        <taxon>Pseudomonadati</taxon>
        <taxon>Pseudomonadota</taxon>
        <taxon>Alphaproteobacteria</taxon>
        <taxon>Rhodobacterales</taxon>
        <taxon>Roseobacteraceae</taxon>
        <taxon>Ponticoccus</taxon>
    </lineage>
</organism>
<evidence type="ECO:0000259" key="1">
    <source>
        <dbReference type="Pfam" id="PF08241"/>
    </source>
</evidence>
<dbReference type="Pfam" id="PF08241">
    <property type="entry name" value="Methyltransf_11"/>
    <property type="match status" value="1"/>
</dbReference>
<dbReference type="Gene3D" id="3.40.50.150">
    <property type="entry name" value="Vaccinia Virus protein VP39"/>
    <property type="match status" value="1"/>
</dbReference>
<dbReference type="SUPFAM" id="SSF53335">
    <property type="entry name" value="S-adenosyl-L-methionine-dependent methyltransferases"/>
    <property type="match status" value="1"/>
</dbReference>